<evidence type="ECO:0000313" key="8">
    <source>
        <dbReference type="Proteomes" id="UP000244722"/>
    </source>
</evidence>
<evidence type="ECO:0000256" key="4">
    <source>
        <dbReference type="ARBA" id="ARBA00044511"/>
    </source>
</evidence>
<dbReference type="PANTHER" id="PTHR47936">
    <property type="entry name" value="PPR_LONG DOMAIN-CONTAINING PROTEIN"/>
    <property type="match status" value="1"/>
</dbReference>
<feature type="repeat" description="PPR" evidence="5">
    <location>
        <begin position="501"/>
        <end position="535"/>
    </location>
</feature>
<comment type="similarity">
    <text evidence="1">Belongs to the CCM1 family.</text>
</comment>
<protein>
    <recommendedName>
        <fullName evidence="9">Pentacotripeptide-repeat region of PRORP domain-containing protein</fullName>
    </recommendedName>
</protein>
<keyword evidence="8" id="KW-1185">Reference proteome</keyword>
<gene>
    <name evidence="7" type="ORF">B9Z19DRAFT_1118639</name>
</gene>
<evidence type="ECO:0000256" key="1">
    <source>
        <dbReference type="ARBA" id="ARBA00006192"/>
    </source>
</evidence>
<dbReference type="PROSITE" id="PS51375">
    <property type="entry name" value="PPR"/>
    <property type="match status" value="3"/>
</dbReference>
<dbReference type="NCBIfam" id="TIGR00756">
    <property type="entry name" value="PPR"/>
    <property type="match status" value="2"/>
</dbReference>
<evidence type="ECO:0000256" key="5">
    <source>
        <dbReference type="PROSITE-ProRule" id="PRU00708"/>
    </source>
</evidence>
<feature type="repeat" description="PPR" evidence="5">
    <location>
        <begin position="575"/>
        <end position="609"/>
    </location>
</feature>
<dbReference type="OrthoDB" id="185373at2759"/>
<dbReference type="EMBL" id="NESQ01000006">
    <property type="protein sequence ID" value="PUU83911.1"/>
    <property type="molecule type" value="Genomic_DNA"/>
</dbReference>
<dbReference type="Proteomes" id="UP000244722">
    <property type="component" value="Unassembled WGS sequence"/>
</dbReference>
<comment type="caution">
    <text evidence="7">The sequence shown here is derived from an EMBL/GenBank/DDBJ whole genome shotgun (WGS) entry which is preliminary data.</text>
</comment>
<dbReference type="AlphaFoldDB" id="A0A2T7A848"/>
<evidence type="ECO:0000313" key="7">
    <source>
        <dbReference type="EMBL" id="PUU83911.1"/>
    </source>
</evidence>
<evidence type="ECO:0000256" key="6">
    <source>
        <dbReference type="SAM" id="MobiDB-lite"/>
    </source>
</evidence>
<keyword evidence="2" id="KW-0677">Repeat</keyword>
<feature type="repeat" description="PPR" evidence="5">
    <location>
        <begin position="431"/>
        <end position="465"/>
    </location>
</feature>
<organism evidence="7 8">
    <name type="scientific">Tuber borchii</name>
    <name type="common">White truffle</name>
    <dbReference type="NCBI Taxonomy" id="42251"/>
    <lineage>
        <taxon>Eukaryota</taxon>
        <taxon>Fungi</taxon>
        <taxon>Dikarya</taxon>
        <taxon>Ascomycota</taxon>
        <taxon>Pezizomycotina</taxon>
        <taxon>Pezizomycetes</taxon>
        <taxon>Pezizales</taxon>
        <taxon>Tuberaceae</taxon>
        <taxon>Tuber</taxon>
    </lineage>
</organism>
<dbReference type="Pfam" id="PF13041">
    <property type="entry name" value="PPR_2"/>
    <property type="match status" value="3"/>
</dbReference>
<dbReference type="STRING" id="42251.A0A2T7A848"/>
<dbReference type="GO" id="GO:0031930">
    <property type="term" value="P:mitochondria-nucleus signaling pathway"/>
    <property type="evidence" value="ECO:0007669"/>
    <property type="project" value="TreeGrafter"/>
</dbReference>
<proteinExistence type="inferred from homology"/>
<reference evidence="7 8" key="1">
    <citation type="submission" date="2017-04" db="EMBL/GenBank/DDBJ databases">
        <title>Draft genome sequence of Tuber borchii Vittad., a whitish edible truffle.</title>
        <authorList>
            <consortium name="DOE Joint Genome Institute"/>
            <person name="Murat C."/>
            <person name="Kuo A."/>
            <person name="Barry K.W."/>
            <person name="Clum A."/>
            <person name="Dockter R.B."/>
            <person name="Fauchery L."/>
            <person name="Iotti M."/>
            <person name="Kohler A."/>
            <person name="Labutti K."/>
            <person name="Lindquist E.A."/>
            <person name="Lipzen A."/>
            <person name="Ohm R.A."/>
            <person name="Wang M."/>
            <person name="Grigoriev I.V."/>
            <person name="Zambonelli A."/>
            <person name="Martin F.M."/>
        </authorList>
    </citation>
    <scope>NUCLEOTIDE SEQUENCE [LARGE SCALE GENOMIC DNA]</scope>
    <source>
        <strain evidence="7 8">Tbo3840</strain>
    </source>
</reference>
<comment type="function">
    <text evidence="3">Regulates mitochondrial small subunit maturation by controlling 15S rRNA 5'-end processing. Localizes to the 5' precursor of the 15S rRNA in a position that is subsequently occupied by mS47 in the mature yeast mtSSU. Uses structure and sequence-specific RNA recognition, binding to a single-stranded region of the precursor and specifically recognizing bases -6 to -1. The exchange of Ccm1 for mS47 is coupled to the irreversible removal of precursor rRNA that is accompanied by conformational changes of the mitoribosomal proteins uS5m and mS26. These conformational changes signal completion of 5'-end rRNA processing through protection of the mature 5'-end of the 15S rRNA and stabilization of mS47. The removal of the 5' precursor together with the dissociation of Ccm1 may be catalyzed by the 5'-3' exoribonuclease Pet127. Involved in the specific removal of group I introns in mitochondrial encoded transcripts.</text>
</comment>
<sequence>MASALRGTTSLICRSCLRLLRTPLQSRLVLVSSQRLFHTSPRRRAFGEEAYPNTPSALSEAATPPEGLPEGAPHIRPLFNLPSTRQSPLRLSRQDLARLEKHLEERDLPGGYATWLEISDPKYRNGEPTSEQVTDEAIKPVVELLLEGLIEEGPRHRELPPAAEFLEALRSMALANDSQYRLLLTSMLQQGKDPELVAPVLDSAIQYYKEDHFKTGARRRTVEGGEEMSDIDRDMLWSSLRWGFRLSNSPSAIASTIYLAFLHTMEVATQHHKDLERTLFSFFQLPNAVFLGKYMAHHYFEEEMRMRLVKLAEEFEFRKLLTVPTLLQRATAQYKDGGRLKEYYDSLRTQATDFSIPFSEENFMVFVTAFMTLAEREVAIEIWNDMARSGIFPKPRSWNLLLTEAGKLQDKDRSCLQAVWKIIITSGVIPDVILWTTRIHALLMADRAKEGMKVLKDMQDSGLKPTTATINAVLDGLLKHQHMDEAKKTLLVAAKMRIKSDLTTYNTMLRALLRSKMFNEAISLLKEMQAAGIDADIFTATTVLDGLYKSSPTKPDLTKVRNLLEYMEAAGVPANEVTFTTIIEGLLGTGNEQAAQDVWKIMELKGLKPTPATYTTVIRYAFSKGDLLGVEKLWQQVEVNRVPKDQKLWTRLAVGYAQMGEVERLRSVMAAMEEENRTLPLSAYTLIMGALGRGGLYNDVKDIVKDALEKDMIFSDGSARAPAERIFWQTLEKMAEGAVLMDLKAQGLVTV</sequence>
<dbReference type="Gene3D" id="1.25.40.10">
    <property type="entry name" value="Tetratricopeptide repeat domain"/>
    <property type="match status" value="2"/>
</dbReference>
<name>A0A2T7A848_TUBBO</name>
<dbReference type="InterPro" id="IPR002885">
    <property type="entry name" value="PPR_rpt"/>
</dbReference>
<evidence type="ECO:0000256" key="2">
    <source>
        <dbReference type="ARBA" id="ARBA00022737"/>
    </source>
</evidence>
<comment type="subunit">
    <text evidence="4">Binds to mitochondrial small subunit 15S rRNA.</text>
</comment>
<accession>A0A2T7A848</accession>
<feature type="region of interest" description="Disordered" evidence="6">
    <location>
        <begin position="46"/>
        <end position="66"/>
    </location>
</feature>
<evidence type="ECO:0000256" key="3">
    <source>
        <dbReference type="ARBA" id="ARBA00044493"/>
    </source>
</evidence>
<dbReference type="InterPro" id="IPR011990">
    <property type="entry name" value="TPR-like_helical_dom_sf"/>
</dbReference>
<evidence type="ECO:0008006" key="9">
    <source>
        <dbReference type="Google" id="ProtNLM"/>
    </source>
</evidence>
<dbReference type="PANTHER" id="PTHR47936:SF1">
    <property type="entry name" value="PENTATRICOPEPTIDE REPEAT-CONTAINING PROTEIN GUN1, CHLOROPLASTIC"/>
    <property type="match status" value="1"/>
</dbReference>